<evidence type="ECO:0000256" key="1">
    <source>
        <dbReference type="SAM" id="MobiDB-lite"/>
    </source>
</evidence>
<dbReference type="Proteomes" id="UP000183567">
    <property type="component" value="Unassembled WGS sequence"/>
</dbReference>
<organism evidence="2 3">
    <name type="scientific">Rhizopogon vesiculosus</name>
    <dbReference type="NCBI Taxonomy" id="180088"/>
    <lineage>
        <taxon>Eukaryota</taxon>
        <taxon>Fungi</taxon>
        <taxon>Dikarya</taxon>
        <taxon>Basidiomycota</taxon>
        <taxon>Agaricomycotina</taxon>
        <taxon>Agaricomycetes</taxon>
        <taxon>Agaricomycetidae</taxon>
        <taxon>Boletales</taxon>
        <taxon>Suillineae</taxon>
        <taxon>Rhizopogonaceae</taxon>
        <taxon>Rhizopogon</taxon>
    </lineage>
</organism>
<dbReference type="AlphaFoldDB" id="A0A1J8QK27"/>
<protein>
    <submittedName>
        <fullName evidence="2">Uncharacterized protein</fullName>
    </submittedName>
</protein>
<dbReference type="EMBL" id="LVVM01000305">
    <property type="protein sequence ID" value="OJA21007.1"/>
    <property type="molecule type" value="Genomic_DNA"/>
</dbReference>
<comment type="caution">
    <text evidence="2">The sequence shown here is derived from an EMBL/GenBank/DDBJ whole genome shotgun (WGS) entry which is preliminary data.</text>
</comment>
<accession>A0A1J8QK27</accession>
<evidence type="ECO:0000313" key="2">
    <source>
        <dbReference type="EMBL" id="OJA21007.1"/>
    </source>
</evidence>
<name>A0A1J8QK27_9AGAM</name>
<feature type="region of interest" description="Disordered" evidence="1">
    <location>
        <begin position="56"/>
        <end position="77"/>
    </location>
</feature>
<proteinExistence type="predicted"/>
<reference evidence="2 3" key="1">
    <citation type="submission" date="2016-03" db="EMBL/GenBank/DDBJ databases">
        <title>Comparative genomics of the ectomycorrhizal sister species Rhizopogon vinicolor and Rhizopogon vesiculosus (Basidiomycota: Boletales) reveals a divergence of the mating type B locus.</title>
        <authorList>
            <person name="Mujic A.B."/>
            <person name="Kuo A."/>
            <person name="Tritt A."/>
            <person name="Lipzen A."/>
            <person name="Chen C."/>
            <person name="Johnson J."/>
            <person name="Sharma A."/>
            <person name="Barry K."/>
            <person name="Grigoriev I.V."/>
            <person name="Spatafora J.W."/>
        </authorList>
    </citation>
    <scope>NUCLEOTIDE SEQUENCE [LARGE SCALE GENOMIC DNA]</scope>
    <source>
        <strain evidence="2 3">AM-OR11-056</strain>
    </source>
</reference>
<keyword evidence="3" id="KW-1185">Reference proteome</keyword>
<gene>
    <name evidence="2" type="ORF">AZE42_02347</name>
</gene>
<sequence>MQQHRRTEERPRQAHAVNPCMRLFSEIMDSDNASQGFLNSSSMDHPTSPYNIFDYSNNHPSPELLEHSPSHGSAQVQLHPDSGVMRASLPDGTAIFVANGMDVALGQAIRICDRQWDIPVANANAMYDQMGRAEYLVNISASSTSYADPRSSTSETCELTLSGRVPFGFGAVLKTATPKHEIFRDGGRTKSSTTTPSSSSLFSLFSSSLLKTTPSSVTAKVSSDLT</sequence>
<dbReference type="OrthoDB" id="2685869at2759"/>
<evidence type="ECO:0000313" key="3">
    <source>
        <dbReference type="Proteomes" id="UP000183567"/>
    </source>
</evidence>